<name>A0A812TZE7_SYMPI</name>
<gene>
    <name evidence="2" type="ORF">SPIL2461_LOCUS14429</name>
</gene>
<dbReference type="Proteomes" id="UP000649617">
    <property type="component" value="Unassembled WGS sequence"/>
</dbReference>
<proteinExistence type="predicted"/>
<evidence type="ECO:0000256" key="1">
    <source>
        <dbReference type="SAM" id="MobiDB-lite"/>
    </source>
</evidence>
<feature type="region of interest" description="Disordered" evidence="1">
    <location>
        <begin position="62"/>
        <end position="83"/>
    </location>
</feature>
<keyword evidence="3" id="KW-1185">Reference proteome</keyword>
<feature type="non-terminal residue" evidence="2">
    <location>
        <position position="1"/>
    </location>
</feature>
<reference evidence="2" key="1">
    <citation type="submission" date="2021-02" db="EMBL/GenBank/DDBJ databases">
        <authorList>
            <person name="Dougan E. K."/>
            <person name="Rhodes N."/>
            <person name="Thang M."/>
            <person name="Chan C."/>
        </authorList>
    </citation>
    <scope>NUCLEOTIDE SEQUENCE</scope>
</reference>
<comment type="caution">
    <text evidence="2">The sequence shown here is derived from an EMBL/GenBank/DDBJ whole genome shotgun (WGS) entry which is preliminary data.</text>
</comment>
<accession>A0A812TZE7</accession>
<evidence type="ECO:0000313" key="2">
    <source>
        <dbReference type="EMBL" id="CAE7544482.1"/>
    </source>
</evidence>
<dbReference type="OrthoDB" id="435267at2759"/>
<evidence type="ECO:0000313" key="3">
    <source>
        <dbReference type="Proteomes" id="UP000649617"/>
    </source>
</evidence>
<dbReference type="EMBL" id="CAJNIZ010033336">
    <property type="protein sequence ID" value="CAE7544482.1"/>
    <property type="molecule type" value="Genomic_DNA"/>
</dbReference>
<organism evidence="2 3">
    <name type="scientific">Symbiodinium pilosum</name>
    <name type="common">Dinoflagellate</name>
    <dbReference type="NCBI Taxonomy" id="2952"/>
    <lineage>
        <taxon>Eukaryota</taxon>
        <taxon>Sar</taxon>
        <taxon>Alveolata</taxon>
        <taxon>Dinophyceae</taxon>
        <taxon>Suessiales</taxon>
        <taxon>Symbiodiniaceae</taxon>
        <taxon>Symbiodinium</taxon>
    </lineage>
</organism>
<protein>
    <submittedName>
        <fullName evidence="2">Uncharacterized protein</fullName>
    </submittedName>
</protein>
<sequence length="259" mass="28417">MYNFARPAHHKVQLDVYITGIRDSEAAACLAQTVFEAAQAAVAERGACCPIAFRALASKRPAKSAPRHEKDTYAPFRDGSAGFPQASERSLSFWEDLSEEARQADFVGVIAQFFNFEAVEDINLLDFIVPKRGGILVFQSGFNTRVPAHAEDLVWGTLIDKVRRAGAKIALISNAFSFDKATGKSGVIPPDGEVMKKLEHLSSTLWTHLREAGLKEALRFSVDQMAKWLTKVPMAGVDFSNSNLDEGLAAIRTKYGIPE</sequence>
<dbReference type="AlphaFoldDB" id="A0A812TZE7"/>